<reference evidence="2 3" key="1">
    <citation type="journal article" date="2011" name="Appl. Environ. Microbiol.">
        <title>Methanogenic archaea isolated from Taiwan's Chelungpu fault.</title>
        <authorList>
            <person name="Wu S.Y."/>
            <person name="Lai M.C."/>
        </authorList>
    </citation>
    <scope>NUCLEOTIDE SEQUENCE [LARGE SCALE GENOMIC DNA]</scope>
    <source>
        <strain evidence="2 3">St545Mb</strain>
    </source>
</reference>
<dbReference type="Proteomes" id="UP001206983">
    <property type="component" value="Unassembled WGS sequence"/>
</dbReference>
<feature type="transmembrane region" description="Helical" evidence="1">
    <location>
        <begin position="46"/>
        <end position="64"/>
    </location>
</feature>
<keyword evidence="3" id="KW-1185">Reference proteome</keyword>
<evidence type="ECO:0000313" key="2">
    <source>
        <dbReference type="EMBL" id="MCQ6962784.1"/>
    </source>
</evidence>
<dbReference type="AlphaFoldDB" id="A0AAE3HAX9"/>
<dbReference type="PROSITE" id="PS51257">
    <property type="entry name" value="PROKAR_LIPOPROTEIN"/>
    <property type="match status" value="1"/>
</dbReference>
<keyword evidence="1" id="KW-0812">Transmembrane</keyword>
<dbReference type="RefSeq" id="WP_256622625.1">
    <property type="nucleotide sequence ID" value="NZ_JTEO01000004.1"/>
</dbReference>
<gene>
    <name evidence="2" type="ORF">PV02_06705</name>
</gene>
<accession>A0AAE3HAX9</accession>
<evidence type="ECO:0000256" key="1">
    <source>
        <dbReference type="SAM" id="Phobius"/>
    </source>
</evidence>
<keyword evidence="1" id="KW-1133">Transmembrane helix</keyword>
<comment type="caution">
    <text evidence="2">The sequence shown here is derived from an EMBL/GenBank/DDBJ whole genome shotgun (WGS) entry which is preliminary data.</text>
</comment>
<evidence type="ECO:0000313" key="3">
    <source>
        <dbReference type="Proteomes" id="UP001206983"/>
    </source>
</evidence>
<sequence>MIAKTCTAISIIGAACVSVGAPGTANAVWSISNIGLVWHNYRTGEISQAAMFTVFWILAVLGVFREVLL</sequence>
<proteinExistence type="predicted"/>
<keyword evidence="1" id="KW-0472">Membrane</keyword>
<organism evidence="2 3">
    <name type="scientific">Methanolobus chelungpuianus</name>
    <dbReference type="NCBI Taxonomy" id="502115"/>
    <lineage>
        <taxon>Archaea</taxon>
        <taxon>Methanobacteriati</taxon>
        <taxon>Methanobacteriota</taxon>
        <taxon>Stenosarchaea group</taxon>
        <taxon>Methanomicrobia</taxon>
        <taxon>Methanosarcinales</taxon>
        <taxon>Methanosarcinaceae</taxon>
        <taxon>Methanolobus</taxon>
    </lineage>
</organism>
<name>A0AAE3HAX9_9EURY</name>
<protein>
    <submittedName>
        <fullName evidence="2">Uncharacterized protein</fullName>
    </submittedName>
</protein>
<dbReference type="EMBL" id="JTEO01000004">
    <property type="protein sequence ID" value="MCQ6962784.1"/>
    <property type="molecule type" value="Genomic_DNA"/>
</dbReference>